<keyword evidence="3" id="KW-1185">Reference proteome</keyword>
<protein>
    <submittedName>
        <fullName evidence="2">Uncharacterized protein</fullName>
    </submittedName>
</protein>
<feature type="compositionally biased region" description="Basic and acidic residues" evidence="1">
    <location>
        <begin position="161"/>
        <end position="188"/>
    </location>
</feature>
<feature type="region of interest" description="Disordered" evidence="1">
    <location>
        <begin position="159"/>
        <end position="194"/>
    </location>
</feature>
<accession>D8S8V1</accession>
<evidence type="ECO:0000256" key="1">
    <source>
        <dbReference type="SAM" id="MobiDB-lite"/>
    </source>
</evidence>
<name>D8S8V1_SELML</name>
<gene>
    <name evidence="2" type="ORF">SELMODRAFT_444303</name>
</gene>
<dbReference type="Gramene" id="EFJ19231">
    <property type="protein sequence ID" value="EFJ19231"/>
    <property type="gene ID" value="SELMODRAFT_444303"/>
</dbReference>
<dbReference type="HOGENOM" id="CLU_774766_0_0_1"/>
<evidence type="ECO:0000313" key="2">
    <source>
        <dbReference type="EMBL" id="EFJ19231.1"/>
    </source>
</evidence>
<dbReference type="Proteomes" id="UP000001514">
    <property type="component" value="Unassembled WGS sequence"/>
</dbReference>
<organism evidence="3">
    <name type="scientific">Selaginella moellendorffii</name>
    <name type="common">Spikemoss</name>
    <dbReference type="NCBI Taxonomy" id="88036"/>
    <lineage>
        <taxon>Eukaryota</taxon>
        <taxon>Viridiplantae</taxon>
        <taxon>Streptophyta</taxon>
        <taxon>Embryophyta</taxon>
        <taxon>Tracheophyta</taxon>
        <taxon>Lycopodiopsida</taxon>
        <taxon>Selaginellales</taxon>
        <taxon>Selaginellaceae</taxon>
        <taxon>Selaginella</taxon>
    </lineage>
</organism>
<evidence type="ECO:0000313" key="3">
    <source>
        <dbReference type="Proteomes" id="UP000001514"/>
    </source>
</evidence>
<sequence>MASEWSSRPLLASLALLASLSAAKSVAIPFVDFFATFQLLLVVVVVETPSLWSIARRKNLLGARATFSISLSFGMRPELTRTGGAMTRREHNSRALAALGAGWANQDMSRYRVLNWSETIHYLTSHCDKSNHSGLIKIFGGASKSESGWHLWAGSFLSGGKESEKPKTEQPGHGSGTEEPKKEAKKTSGEVPSYSELPDAAMQQMGGVGAKKEGGGGGMDTANPNVVVDIRKGKPFGKCLTEDAPEKTEAAAGELKAAEGKSSVQDKAVDAVQETVEAASAPKSEETAL</sequence>
<dbReference type="AlphaFoldDB" id="D8S8V1"/>
<dbReference type="InParanoid" id="D8S8V1"/>
<dbReference type="EMBL" id="GL377607">
    <property type="protein sequence ID" value="EFJ19231.1"/>
    <property type="molecule type" value="Genomic_DNA"/>
</dbReference>
<reference evidence="2 3" key="1">
    <citation type="journal article" date="2011" name="Science">
        <title>The Selaginella genome identifies genetic changes associated with the evolution of vascular plants.</title>
        <authorList>
            <person name="Banks J.A."/>
            <person name="Nishiyama T."/>
            <person name="Hasebe M."/>
            <person name="Bowman J.L."/>
            <person name="Gribskov M."/>
            <person name="dePamphilis C."/>
            <person name="Albert V.A."/>
            <person name="Aono N."/>
            <person name="Aoyama T."/>
            <person name="Ambrose B.A."/>
            <person name="Ashton N.W."/>
            <person name="Axtell M.J."/>
            <person name="Barker E."/>
            <person name="Barker M.S."/>
            <person name="Bennetzen J.L."/>
            <person name="Bonawitz N.D."/>
            <person name="Chapple C."/>
            <person name="Cheng C."/>
            <person name="Correa L.G."/>
            <person name="Dacre M."/>
            <person name="DeBarry J."/>
            <person name="Dreyer I."/>
            <person name="Elias M."/>
            <person name="Engstrom E.M."/>
            <person name="Estelle M."/>
            <person name="Feng L."/>
            <person name="Finet C."/>
            <person name="Floyd S.K."/>
            <person name="Frommer W.B."/>
            <person name="Fujita T."/>
            <person name="Gramzow L."/>
            <person name="Gutensohn M."/>
            <person name="Harholt J."/>
            <person name="Hattori M."/>
            <person name="Heyl A."/>
            <person name="Hirai T."/>
            <person name="Hiwatashi Y."/>
            <person name="Ishikawa M."/>
            <person name="Iwata M."/>
            <person name="Karol K.G."/>
            <person name="Koehler B."/>
            <person name="Kolukisaoglu U."/>
            <person name="Kubo M."/>
            <person name="Kurata T."/>
            <person name="Lalonde S."/>
            <person name="Li K."/>
            <person name="Li Y."/>
            <person name="Litt A."/>
            <person name="Lyons E."/>
            <person name="Manning G."/>
            <person name="Maruyama T."/>
            <person name="Michael T.P."/>
            <person name="Mikami K."/>
            <person name="Miyazaki S."/>
            <person name="Morinaga S."/>
            <person name="Murata T."/>
            <person name="Mueller-Roeber B."/>
            <person name="Nelson D.R."/>
            <person name="Obara M."/>
            <person name="Oguri Y."/>
            <person name="Olmstead R.G."/>
            <person name="Onodera N."/>
            <person name="Petersen B.L."/>
            <person name="Pils B."/>
            <person name="Prigge M."/>
            <person name="Rensing S.A."/>
            <person name="Riano-Pachon D.M."/>
            <person name="Roberts A.W."/>
            <person name="Sato Y."/>
            <person name="Scheller H.V."/>
            <person name="Schulz B."/>
            <person name="Schulz C."/>
            <person name="Shakirov E.V."/>
            <person name="Shibagaki N."/>
            <person name="Shinohara N."/>
            <person name="Shippen D.E."/>
            <person name="Soerensen I."/>
            <person name="Sotooka R."/>
            <person name="Sugimoto N."/>
            <person name="Sugita M."/>
            <person name="Sumikawa N."/>
            <person name="Tanurdzic M."/>
            <person name="Theissen G."/>
            <person name="Ulvskov P."/>
            <person name="Wakazuki S."/>
            <person name="Weng J.K."/>
            <person name="Willats W.W."/>
            <person name="Wipf D."/>
            <person name="Wolf P.G."/>
            <person name="Yang L."/>
            <person name="Zimmer A.D."/>
            <person name="Zhu Q."/>
            <person name="Mitros T."/>
            <person name="Hellsten U."/>
            <person name="Loque D."/>
            <person name="Otillar R."/>
            <person name="Salamov A."/>
            <person name="Schmutz J."/>
            <person name="Shapiro H."/>
            <person name="Lindquist E."/>
            <person name="Lucas S."/>
            <person name="Rokhsar D."/>
            <person name="Grigoriev I.V."/>
        </authorList>
    </citation>
    <scope>NUCLEOTIDE SEQUENCE [LARGE SCALE GENOMIC DNA]</scope>
</reference>
<dbReference type="KEGG" id="smo:SELMODRAFT_444303"/>
<proteinExistence type="predicted"/>